<organism evidence="9">
    <name type="scientific">Storeatula sp. CCMP1868</name>
    <dbReference type="NCBI Taxonomy" id="195070"/>
    <lineage>
        <taxon>Eukaryota</taxon>
        <taxon>Cryptophyceae</taxon>
        <taxon>Pyrenomonadales</taxon>
        <taxon>Pyrenomonadaceae</taxon>
        <taxon>Storeatula</taxon>
    </lineage>
</organism>
<reference evidence="9" key="1">
    <citation type="journal article" date="2018" name="BMC Genomics">
        <title>Comparative mitochondrial genomics of cryptophyte algae: gene shuffling and dynamic mobile genetic elements.</title>
        <authorList>
            <person name="Kim J.I."/>
            <person name="Yoon H.S."/>
            <person name="Yi G."/>
            <person name="Shin W."/>
            <person name="Archibald J.M."/>
        </authorList>
    </citation>
    <scope>NUCLEOTIDE SEQUENCE</scope>
    <source>
        <strain evidence="9">CCMP1868</strain>
    </source>
</reference>
<evidence type="ECO:0000256" key="4">
    <source>
        <dbReference type="ARBA" id="ARBA00023128"/>
    </source>
</evidence>
<gene>
    <name evidence="9" type="primary">atp8</name>
    <name evidence="9" type="ORF">StoMt_p044</name>
</gene>
<evidence type="ECO:0000256" key="1">
    <source>
        <dbReference type="ARBA" id="ARBA00004325"/>
    </source>
</evidence>
<dbReference type="Pfam" id="PF02326">
    <property type="entry name" value="YMF19"/>
    <property type="match status" value="1"/>
</dbReference>
<keyword evidence="4 9" id="KW-0496">Mitochondrion</keyword>
<evidence type="ECO:0000313" key="9">
    <source>
        <dbReference type="EMBL" id="AVM81173.1"/>
    </source>
</evidence>
<dbReference type="InterPro" id="IPR003319">
    <property type="entry name" value="YMF19-like_N"/>
</dbReference>
<feature type="domain" description="ATP synthase YMF19-like N-terminal" evidence="8">
    <location>
        <begin position="2"/>
        <end position="85"/>
    </location>
</feature>
<keyword evidence="5 7" id="KW-0472">Membrane</keyword>
<evidence type="ECO:0000256" key="2">
    <source>
        <dbReference type="ARBA" id="ARBA00022692"/>
    </source>
</evidence>
<geneLocation type="mitochondrion" evidence="9"/>
<sequence length="131" mass="15536">MPQLDLMHFFSQFFWFSIMFIILFFYLNLTILPILVKNLKYRSKKLIVLSKKINDTKQDVVELCSFHDNLISNSFKTINKKVLDSTSLSRTSLTKRLNVLSSDLCYDCNKSYFTFVNISTYKNFVFSKHIF</sequence>
<evidence type="ECO:0000256" key="5">
    <source>
        <dbReference type="ARBA" id="ARBA00023136"/>
    </source>
</evidence>
<dbReference type="AlphaFoldDB" id="A0A2P1G8A7"/>
<dbReference type="GeneID" id="36493107"/>
<keyword evidence="6" id="KW-0066">ATP synthesis</keyword>
<evidence type="ECO:0000259" key="8">
    <source>
        <dbReference type="Pfam" id="PF02326"/>
    </source>
</evidence>
<dbReference type="GO" id="GO:0006754">
    <property type="term" value="P:ATP biosynthetic process"/>
    <property type="evidence" value="ECO:0007669"/>
    <property type="project" value="UniProtKB-KW"/>
</dbReference>
<evidence type="ECO:0000256" key="7">
    <source>
        <dbReference type="SAM" id="Phobius"/>
    </source>
</evidence>
<feature type="transmembrane region" description="Helical" evidence="7">
    <location>
        <begin position="12"/>
        <end position="36"/>
    </location>
</feature>
<evidence type="ECO:0000256" key="6">
    <source>
        <dbReference type="ARBA" id="ARBA00023310"/>
    </source>
</evidence>
<dbReference type="RefSeq" id="YP_009476680.1">
    <property type="nucleotide sequence ID" value="NC_037452.1"/>
</dbReference>
<dbReference type="GO" id="GO:0031966">
    <property type="term" value="C:mitochondrial membrane"/>
    <property type="evidence" value="ECO:0007669"/>
    <property type="project" value="UniProtKB-SubCell"/>
</dbReference>
<keyword evidence="3 7" id="KW-1133">Transmembrane helix</keyword>
<accession>A0A2P1G8A7</accession>
<dbReference type="EMBL" id="MG680943">
    <property type="protein sequence ID" value="AVM81173.1"/>
    <property type="molecule type" value="Genomic_DNA"/>
</dbReference>
<comment type="subcellular location">
    <subcellularLocation>
        <location evidence="1">Mitochondrion membrane</location>
    </subcellularLocation>
</comment>
<protein>
    <submittedName>
        <fullName evidence="9">ATP synthase F0 subunit 8</fullName>
    </submittedName>
</protein>
<keyword evidence="2 7" id="KW-0812">Transmembrane</keyword>
<proteinExistence type="predicted"/>
<evidence type="ECO:0000256" key="3">
    <source>
        <dbReference type="ARBA" id="ARBA00022989"/>
    </source>
</evidence>
<name>A0A2P1G8A7_9CRYP</name>